<proteinExistence type="inferred from homology"/>
<dbReference type="PANTHER" id="PTHR34406:SF1">
    <property type="entry name" value="PROTEIN YCEI"/>
    <property type="match status" value="1"/>
</dbReference>
<name>A0A8H9GB48_9MICO</name>
<reference evidence="5" key="2">
    <citation type="submission" date="2020-09" db="EMBL/GenBank/DDBJ databases">
        <authorList>
            <person name="Sun Q."/>
            <person name="Ohkuma M."/>
        </authorList>
    </citation>
    <scope>NUCLEOTIDE SEQUENCE</scope>
    <source>
        <strain evidence="5">JCM 1480</strain>
    </source>
</reference>
<gene>
    <name evidence="5" type="ORF">GCM10009769_17840</name>
</gene>
<dbReference type="SMART" id="SM00867">
    <property type="entry name" value="YceI"/>
    <property type="match status" value="1"/>
</dbReference>
<comment type="caution">
    <text evidence="5">The sequence shown here is derived from an EMBL/GenBank/DDBJ whole genome shotgun (WGS) entry which is preliminary data.</text>
</comment>
<dbReference type="AlphaFoldDB" id="A0A8H9GB48"/>
<comment type="similarity">
    <text evidence="1">Belongs to the UPF0312 family.</text>
</comment>
<dbReference type="Proteomes" id="UP000648535">
    <property type="component" value="Unassembled WGS sequence"/>
</dbReference>
<evidence type="ECO:0000259" key="4">
    <source>
        <dbReference type="SMART" id="SM00867"/>
    </source>
</evidence>
<keyword evidence="3" id="KW-0472">Membrane</keyword>
<dbReference type="SUPFAM" id="SSF101874">
    <property type="entry name" value="YceI-like"/>
    <property type="match status" value="1"/>
</dbReference>
<accession>A0A8H9GB48</accession>
<feature type="domain" description="Lipid/polyisoprenoid-binding YceI-like" evidence="4">
    <location>
        <begin position="108"/>
        <end position="274"/>
    </location>
</feature>
<organism evidence="5 6">
    <name type="scientific">Curtobacterium luteum</name>
    <dbReference type="NCBI Taxonomy" id="33881"/>
    <lineage>
        <taxon>Bacteria</taxon>
        <taxon>Bacillati</taxon>
        <taxon>Actinomycetota</taxon>
        <taxon>Actinomycetes</taxon>
        <taxon>Micrococcales</taxon>
        <taxon>Microbacteriaceae</taxon>
        <taxon>Curtobacterium</taxon>
    </lineage>
</organism>
<reference evidence="5" key="1">
    <citation type="journal article" date="2014" name="Int. J. Syst. Evol. Microbiol.">
        <title>Complete genome sequence of Corynebacterium casei LMG S-19264T (=DSM 44701T), isolated from a smear-ripened cheese.</title>
        <authorList>
            <consortium name="US DOE Joint Genome Institute (JGI-PGF)"/>
            <person name="Walter F."/>
            <person name="Albersmeier A."/>
            <person name="Kalinowski J."/>
            <person name="Ruckert C."/>
        </authorList>
    </citation>
    <scope>NUCLEOTIDE SEQUENCE</scope>
    <source>
        <strain evidence="5">JCM 1480</strain>
    </source>
</reference>
<evidence type="ECO:0000313" key="6">
    <source>
        <dbReference type="Proteomes" id="UP000648535"/>
    </source>
</evidence>
<feature type="transmembrane region" description="Helical" evidence="3">
    <location>
        <begin position="52"/>
        <end position="75"/>
    </location>
</feature>
<evidence type="ECO:0000313" key="5">
    <source>
        <dbReference type="EMBL" id="GGL00077.1"/>
    </source>
</evidence>
<evidence type="ECO:0000256" key="1">
    <source>
        <dbReference type="ARBA" id="ARBA00008812"/>
    </source>
</evidence>
<dbReference type="PANTHER" id="PTHR34406">
    <property type="entry name" value="PROTEIN YCEI"/>
    <property type="match status" value="1"/>
</dbReference>
<protein>
    <recommendedName>
        <fullName evidence="4">Lipid/polyisoprenoid-binding YceI-like domain-containing protein</fullName>
    </recommendedName>
</protein>
<dbReference type="InterPro" id="IPR007372">
    <property type="entry name" value="Lipid/polyisoprenoid-bd_YceI"/>
</dbReference>
<dbReference type="Gene3D" id="2.40.128.110">
    <property type="entry name" value="Lipid/polyisoprenoid-binding, YceI-like"/>
    <property type="match status" value="1"/>
</dbReference>
<feature type="region of interest" description="Disordered" evidence="2">
    <location>
        <begin position="1"/>
        <end position="44"/>
    </location>
</feature>
<dbReference type="EMBL" id="BMOI01000006">
    <property type="protein sequence ID" value="GGL00077.1"/>
    <property type="molecule type" value="Genomic_DNA"/>
</dbReference>
<dbReference type="Pfam" id="PF04264">
    <property type="entry name" value="YceI"/>
    <property type="match status" value="1"/>
</dbReference>
<keyword evidence="3" id="KW-0812">Transmembrane</keyword>
<evidence type="ECO:0000256" key="2">
    <source>
        <dbReference type="SAM" id="MobiDB-lite"/>
    </source>
</evidence>
<feature type="region of interest" description="Disordered" evidence="2">
    <location>
        <begin position="86"/>
        <end position="107"/>
    </location>
</feature>
<dbReference type="InterPro" id="IPR036761">
    <property type="entry name" value="TTHA0802/YceI-like_sf"/>
</dbReference>
<evidence type="ECO:0000256" key="3">
    <source>
        <dbReference type="SAM" id="Phobius"/>
    </source>
</evidence>
<keyword evidence="3" id="KW-1133">Transmembrane helix</keyword>
<sequence>MALVTGHGDDDRRLRFHTPSLAEIDTPGEPRGERSGPLSRRQGMGLRTRTKVIIGIASGVVVVGAAAAIAGPVIYANTVNGQAAAAPSVSAGTSGGAGKLSASEADGTWTSTGDSFAGYRVHEVLQGQDVNVVGRTKDVEGTAEVSDGSLTKATVTVQVAKISTPEAARDEYFRNTALQTDQHPTATFTLTEPVDVSGALDGATQDVTLTGTMDLHGVEKPVTADAQVAVAKDGTVQVAGSIPITFEDYGVQAPSLGFVTVDPKGSVEFSLDLDK</sequence>